<reference evidence="6 7" key="1">
    <citation type="submission" date="2016-10" db="EMBL/GenBank/DDBJ databases">
        <authorList>
            <person name="de Groot N.N."/>
        </authorList>
    </citation>
    <scope>NUCLEOTIDE SEQUENCE [LARGE SCALE GENOMIC DNA]</scope>
    <source>
        <strain evidence="6 7">CGMCC 4.2026</strain>
    </source>
</reference>
<dbReference type="PANTHER" id="PTHR46796:SF6">
    <property type="entry name" value="ARAC SUBFAMILY"/>
    <property type="match status" value="1"/>
</dbReference>
<dbReference type="Pfam" id="PF12833">
    <property type="entry name" value="HTH_18"/>
    <property type="match status" value="1"/>
</dbReference>
<dbReference type="PANTHER" id="PTHR46796">
    <property type="entry name" value="HTH-TYPE TRANSCRIPTIONAL ACTIVATOR RHAS-RELATED"/>
    <property type="match status" value="1"/>
</dbReference>
<dbReference type="GO" id="GO:0003700">
    <property type="term" value="F:DNA-binding transcription factor activity"/>
    <property type="evidence" value="ECO:0007669"/>
    <property type="project" value="InterPro"/>
</dbReference>
<accession>A0A1H8JI06</accession>
<keyword evidence="2 6" id="KW-0238">DNA-binding</keyword>
<keyword evidence="7" id="KW-1185">Reference proteome</keyword>
<dbReference type="AlphaFoldDB" id="A0A1H8JI06"/>
<dbReference type="STRING" id="310780.SAMN05216267_1010108"/>
<evidence type="ECO:0000313" key="7">
    <source>
        <dbReference type="Proteomes" id="UP000181951"/>
    </source>
</evidence>
<keyword evidence="3" id="KW-0804">Transcription</keyword>
<keyword evidence="1" id="KW-0805">Transcription regulation</keyword>
<dbReference type="Gene3D" id="1.10.10.60">
    <property type="entry name" value="Homeodomain-like"/>
    <property type="match status" value="1"/>
</dbReference>
<gene>
    <name evidence="6" type="ORF">SAMN05216267_1010108</name>
</gene>
<dbReference type="OrthoDB" id="9799345at2"/>
<sequence>MTADGGSSGADERETANASATTTGKRRRPPAVRRPGMRARRRPRGTERPAVPEGTSAAPLVTRTAGHPADRRHIDLWPVRLSLVEPPARPGATEVAGPYAEGVPRTWHLVFATRGPLVVEPERRVVRLESGSVMLWEPAAPTEPLHLSACTAAGPPAHALVLHLPEAALAVTGEALRDLSGRPVPTGSGPAALLASFVHALAAHTPAPEVRHGGWLGSAAVNLVTAFLDSETGSPQDTSGPQPLSAAAEFTPSATDVLLREIKTHIERHLGDPDLSPTAIAAAAHISVRYLHHLFQRDGRTVGAFLRERRLEHCRAELSDPAHAGRGVCEIGRRWGFRDPAVFNRTFKSAYGVTPGAFRTERLRPGRRP</sequence>
<evidence type="ECO:0000256" key="3">
    <source>
        <dbReference type="ARBA" id="ARBA00023163"/>
    </source>
</evidence>
<feature type="compositionally biased region" description="Basic residues" evidence="4">
    <location>
        <begin position="24"/>
        <end position="43"/>
    </location>
</feature>
<dbReference type="RefSeq" id="WP_141726248.1">
    <property type="nucleotide sequence ID" value="NZ_FODD01000010.1"/>
</dbReference>
<dbReference type="SMART" id="SM00342">
    <property type="entry name" value="HTH_ARAC"/>
    <property type="match status" value="1"/>
</dbReference>
<protein>
    <submittedName>
        <fullName evidence="6">AraC-type DNA-binding protein</fullName>
    </submittedName>
</protein>
<organism evidence="6 7">
    <name type="scientific">Actinacidiphila rubida</name>
    <dbReference type="NCBI Taxonomy" id="310780"/>
    <lineage>
        <taxon>Bacteria</taxon>
        <taxon>Bacillati</taxon>
        <taxon>Actinomycetota</taxon>
        <taxon>Actinomycetes</taxon>
        <taxon>Kitasatosporales</taxon>
        <taxon>Streptomycetaceae</taxon>
        <taxon>Actinacidiphila</taxon>
    </lineage>
</organism>
<feature type="region of interest" description="Disordered" evidence="4">
    <location>
        <begin position="1"/>
        <end position="69"/>
    </location>
</feature>
<dbReference type="InterPro" id="IPR020449">
    <property type="entry name" value="Tscrpt_reg_AraC-type_HTH"/>
</dbReference>
<evidence type="ECO:0000256" key="2">
    <source>
        <dbReference type="ARBA" id="ARBA00023125"/>
    </source>
</evidence>
<dbReference type="GO" id="GO:0043565">
    <property type="term" value="F:sequence-specific DNA binding"/>
    <property type="evidence" value="ECO:0007669"/>
    <property type="project" value="InterPro"/>
</dbReference>
<name>A0A1H8JI06_9ACTN</name>
<dbReference type="SUPFAM" id="SSF46689">
    <property type="entry name" value="Homeodomain-like"/>
    <property type="match status" value="1"/>
</dbReference>
<dbReference type="EMBL" id="FODD01000010">
    <property type="protein sequence ID" value="SEN79848.1"/>
    <property type="molecule type" value="Genomic_DNA"/>
</dbReference>
<proteinExistence type="predicted"/>
<feature type="domain" description="HTH araC/xylS-type" evidence="5">
    <location>
        <begin position="260"/>
        <end position="361"/>
    </location>
</feature>
<dbReference type="PROSITE" id="PS01124">
    <property type="entry name" value="HTH_ARAC_FAMILY_2"/>
    <property type="match status" value="1"/>
</dbReference>
<evidence type="ECO:0000256" key="4">
    <source>
        <dbReference type="SAM" id="MobiDB-lite"/>
    </source>
</evidence>
<dbReference type="InterPro" id="IPR009057">
    <property type="entry name" value="Homeodomain-like_sf"/>
</dbReference>
<dbReference type="Proteomes" id="UP000181951">
    <property type="component" value="Unassembled WGS sequence"/>
</dbReference>
<dbReference type="InterPro" id="IPR050204">
    <property type="entry name" value="AraC_XylS_family_regulators"/>
</dbReference>
<evidence type="ECO:0000313" key="6">
    <source>
        <dbReference type="EMBL" id="SEN79848.1"/>
    </source>
</evidence>
<dbReference type="PRINTS" id="PR00032">
    <property type="entry name" value="HTHARAC"/>
</dbReference>
<dbReference type="InterPro" id="IPR018060">
    <property type="entry name" value="HTH_AraC"/>
</dbReference>
<evidence type="ECO:0000259" key="5">
    <source>
        <dbReference type="PROSITE" id="PS01124"/>
    </source>
</evidence>
<evidence type="ECO:0000256" key="1">
    <source>
        <dbReference type="ARBA" id="ARBA00023015"/>
    </source>
</evidence>